<dbReference type="Gene3D" id="3.40.50.300">
    <property type="entry name" value="P-loop containing nucleotide triphosphate hydrolases"/>
    <property type="match status" value="1"/>
</dbReference>
<dbReference type="Proteomes" id="UP001172687">
    <property type="component" value="Unassembled WGS sequence"/>
</dbReference>
<keyword evidence="3" id="KW-0479">Metal-binding</keyword>
<dbReference type="SUPFAM" id="SSF52540">
    <property type="entry name" value="P-loop containing nucleoside triphosphate hydrolases"/>
    <property type="match status" value="1"/>
</dbReference>
<evidence type="ECO:0000256" key="5">
    <source>
        <dbReference type="ARBA" id="ARBA00022801"/>
    </source>
</evidence>
<evidence type="ECO:0000256" key="4">
    <source>
        <dbReference type="ARBA" id="ARBA00022741"/>
    </source>
</evidence>
<evidence type="ECO:0000256" key="1">
    <source>
        <dbReference type="ARBA" id="ARBA00006211"/>
    </source>
</evidence>
<dbReference type="PIRSF" id="PIRSF005624">
    <property type="entry name" value="Ni-bind_GTPase"/>
    <property type="match status" value="1"/>
</dbReference>
<evidence type="ECO:0000256" key="2">
    <source>
        <dbReference type="ARBA" id="ARBA00022596"/>
    </source>
</evidence>
<dbReference type="RefSeq" id="WP_208676275.1">
    <property type="nucleotide sequence ID" value="NZ_CP070380.1"/>
</dbReference>
<comment type="similarity">
    <text evidence="1">Belongs to the SIMIBI class G3E GTPase family. HypB/HupM subfamily.</text>
</comment>
<dbReference type="InterPro" id="IPR027417">
    <property type="entry name" value="P-loop_NTPase"/>
</dbReference>
<accession>A0ABT8H666</accession>
<evidence type="ECO:0000259" key="9">
    <source>
        <dbReference type="Pfam" id="PF02492"/>
    </source>
</evidence>
<protein>
    <submittedName>
        <fullName evidence="10">Hydrogenase nickel incorporation protein HypB</fullName>
    </submittedName>
</protein>
<keyword evidence="4" id="KW-0547">Nucleotide-binding</keyword>
<proteinExistence type="inferred from homology"/>
<dbReference type="InterPro" id="IPR003495">
    <property type="entry name" value="CobW/HypB/UreG_nucleotide-bd"/>
</dbReference>
<keyword evidence="2" id="KW-0533">Nickel</keyword>
<keyword evidence="11" id="KW-1185">Reference proteome</keyword>
<name>A0ABT8H666_MYCAO</name>
<evidence type="ECO:0000313" key="10">
    <source>
        <dbReference type="EMBL" id="MDN4516255.1"/>
    </source>
</evidence>
<dbReference type="PANTHER" id="PTHR30134:SF2">
    <property type="entry name" value="HYDROGENASE MATURATION FACTOR HYPB"/>
    <property type="match status" value="1"/>
</dbReference>
<reference evidence="10" key="1">
    <citation type="submission" date="2023-07" db="EMBL/GenBank/DDBJ databases">
        <title>Degradation of tert-butanol by M. austroafricanum TBA100.</title>
        <authorList>
            <person name="Helbich S."/>
            <person name="Vainshtein Y."/>
        </authorList>
    </citation>
    <scope>NUCLEOTIDE SEQUENCE</scope>
    <source>
        <strain evidence="10">TBA100</strain>
    </source>
</reference>
<evidence type="ECO:0000256" key="7">
    <source>
        <dbReference type="ARBA" id="ARBA00023134"/>
    </source>
</evidence>
<sequence length="254" mass="27476">MGRFHRHDDGTAHTHDHEGSPSHDHGDHSGYHTAAERVDVLEAIFSENDLRAAANRNAFEEHGIRALNLMSSPGSGKTSLLAATLDELVGEIAIGVIEGDIATDLDAARLEGRGAQISLLNTDNGFGGECHLDAPMVHRALAGLNLAGLDLVVIENVGNLVCPAEFDVGEHAKVMVYSLTEGEDKPLKYPVMFRAVDVVLLNKIDLAPYLDADVATYTERILQVNPTATVLPVSAKTGEGMSEWYRWLRTFAKD</sequence>
<dbReference type="NCBIfam" id="TIGR00073">
    <property type="entry name" value="hypB"/>
    <property type="match status" value="1"/>
</dbReference>
<keyword evidence="6" id="KW-0862">Zinc</keyword>
<feature type="region of interest" description="Disordered" evidence="8">
    <location>
        <begin position="1"/>
        <end position="30"/>
    </location>
</feature>
<dbReference type="CDD" id="cd05390">
    <property type="entry name" value="HypB"/>
    <property type="match status" value="1"/>
</dbReference>
<evidence type="ECO:0000256" key="3">
    <source>
        <dbReference type="ARBA" id="ARBA00022723"/>
    </source>
</evidence>
<evidence type="ECO:0000256" key="8">
    <source>
        <dbReference type="SAM" id="MobiDB-lite"/>
    </source>
</evidence>
<dbReference type="InterPro" id="IPR004392">
    <property type="entry name" value="Hyd_mat_HypB"/>
</dbReference>
<organism evidence="10 11">
    <name type="scientific">Mycolicibacterium austroafricanum</name>
    <name type="common">Mycobacterium austroafricanum</name>
    <dbReference type="NCBI Taxonomy" id="39687"/>
    <lineage>
        <taxon>Bacteria</taxon>
        <taxon>Bacillati</taxon>
        <taxon>Actinomycetota</taxon>
        <taxon>Actinomycetes</taxon>
        <taxon>Mycobacteriales</taxon>
        <taxon>Mycobacteriaceae</taxon>
        <taxon>Mycolicibacterium</taxon>
    </lineage>
</organism>
<keyword evidence="5" id="KW-0378">Hydrolase</keyword>
<comment type="caution">
    <text evidence="10">The sequence shown here is derived from an EMBL/GenBank/DDBJ whole genome shotgun (WGS) entry which is preliminary data.</text>
</comment>
<dbReference type="PANTHER" id="PTHR30134">
    <property type="entry name" value="HYDROGENASE PROTEIN ASSEMBLY PROTEIN, NICKEL CHAPERONE"/>
    <property type="match status" value="1"/>
</dbReference>
<gene>
    <name evidence="10" type="primary">hypB</name>
    <name evidence="10" type="ORF">QYF68_00225</name>
</gene>
<evidence type="ECO:0000256" key="6">
    <source>
        <dbReference type="ARBA" id="ARBA00022833"/>
    </source>
</evidence>
<evidence type="ECO:0000313" key="11">
    <source>
        <dbReference type="Proteomes" id="UP001172687"/>
    </source>
</evidence>
<feature type="domain" description="CobW/HypB/UreG nucleotide-binding" evidence="9">
    <location>
        <begin position="68"/>
        <end position="231"/>
    </location>
</feature>
<dbReference type="Pfam" id="PF02492">
    <property type="entry name" value="cobW"/>
    <property type="match status" value="1"/>
</dbReference>
<keyword evidence="7" id="KW-0342">GTP-binding</keyword>
<dbReference type="EMBL" id="JAUHTC010000001">
    <property type="protein sequence ID" value="MDN4516255.1"/>
    <property type="molecule type" value="Genomic_DNA"/>
</dbReference>